<evidence type="ECO:0000256" key="1">
    <source>
        <dbReference type="ARBA" id="ARBA00010458"/>
    </source>
</evidence>
<dbReference type="EMBL" id="FOQK01000014">
    <property type="protein sequence ID" value="SFI08591.1"/>
    <property type="molecule type" value="Genomic_DNA"/>
</dbReference>
<evidence type="ECO:0000313" key="6">
    <source>
        <dbReference type="EMBL" id="SFI08591.1"/>
    </source>
</evidence>
<keyword evidence="2 3" id="KW-0378">Hydrolase</keyword>
<dbReference type="InterPro" id="IPR033120">
    <property type="entry name" value="HOTDOG_ACOT"/>
</dbReference>
<dbReference type="Proteomes" id="UP000183639">
    <property type="component" value="Unassembled WGS sequence"/>
</dbReference>
<dbReference type="Gene3D" id="3.10.129.10">
    <property type="entry name" value="Hotdog Thioesterase"/>
    <property type="match status" value="1"/>
</dbReference>
<sequence length="176" mass="19973">MAQNRIVISQVMMPSQTNPNGNVHGGEIMKMMDSTAYAAARRYARSNVVTARVDELEFHLPILIGDLVTCTAEIVFVGHSSMEVAVNVDVEDLDQEGKPQRALTAYFTMVALDRNSRPKPVPPLILDTEEAKRAFEEGRERYEAHKERKRIQREKEKARLAAKKSPREPEDDPRKK</sequence>
<evidence type="ECO:0000313" key="7">
    <source>
        <dbReference type="Proteomes" id="UP000183639"/>
    </source>
</evidence>
<name>A0A1I3FCI6_SELRU</name>
<dbReference type="GO" id="GO:0009062">
    <property type="term" value="P:fatty acid catabolic process"/>
    <property type="evidence" value="ECO:0007669"/>
    <property type="project" value="TreeGrafter"/>
</dbReference>
<evidence type="ECO:0000256" key="2">
    <source>
        <dbReference type="ARBA" id="ARBA00022801"/>
    </source>
</evidence>
<dbReference type="GO" id="GO:0005829">
    <property type="term" value="C:cytosol"/>
    <property type="evidence" value="ECO:0007669"/>
    <property type="project" value="TreeGrafter"/>
</dbReference>
<protein>
    <submittedName>
        <fullName evidence="6">Acyl-CoA hydrolase</fullName>
    </submittedName>
</protein>
<proteinExistence type="inferred from homology"/>
<dbReference type="GO" id="GO:0006637">
    <property type="term" value="P:acyl-CoA metabolic process"/>
    <property type="evidence" value="ECO:0007669"/>
    <property type="project" value="TreeGrafter"/>
</dbReference>
<dbReference type="PANTHER" id="PTHR11049:SF24">
    <property type="entry name" value="CYTOSOLIC ACYL COENZYME A THIOESTER HYDROLASE"/>
    <property type="match status" value="1"/>
</dbReference>
<accession>A0A1I3FCI6</accession>
<dbReference type="AlphaFoldDB" id="A0A1I3FCI6"/>
<dbReference type="InterPro" id="IPR029069">
    <property type="entry name" value="HotDog_dom_sf"/>
</dbReference>
<dbReference type="InterPro" id="IPR040170">
    <property type="entry name" value="Cytosol_ACT"/>
</dbReference>
<dbReference type="InterPro" id="IPR006683">
    <property type="entry name" value="Thioestr_dom"/>
</dbReference>
<dbReference type="PROSITE" id="PS51770">
    <property type="entry name" value="HOTDOG_ACOT"/>
    <property type="match status" value="1"/>
</dbReference>
<dbReference type="GO" id="GO:0052816">
    <property type="term" value="F:long-chain fatty acyl-CoA hydrolase activity"/>
    <property type="evidence" value="ECO:0007669"/>
    <property type="project" value="TreeGrafter"/>
</dbReference>
<feature type="region of interest" description="Disordered" evidence="4">
    <location>
        <begin position="140"/>
        <end position="176"/>
    </location>
</feature>
<dbReference type="Pfam" id="PF03061">
    <property type="entry name" value="4HBT"/>
    <property type="match status" value="1"/>
</dbReference>
<evidence type="ECO:0000256" key="4">
    <source>
        <dbReference type="SAM" id="MobiDB-lite"/>
    </source>
</evidence>
<dbReference type="OrthoDB" id="9791628at2"/>
<dbReference type="SUPFAM" id="SSF54637">
    <property type="entry name" value="Thioesterase/thiol ester dehydrase-isomerase"/>
    <property type="match status" value="1"/>
</dbReference>
<gene>
    <name evidence="6" type="ORF">SAMN04487861_1149</name>
</gene>
<dbReference type="CDD" id="cd03442">
    <property type="entry name" value="BFIT_BACH"/>
    <property type="match status" value="1"/>
</dbReference>
<organism evidence="6 7">
    <name type="scientific">Selenomonas ruminantium</name>
    <dbReference type="NCBI Taxonomy" id="971"/>
    <lineage>
        <taxon>Bacteria</taxon>
        <taxon>Bacillati</taxon>
        <taxon>Bacillota</taxon>
        <taxon>Negativicutes</taxon>
        <taxon>Selenomonadales</taxon>
        <taxon>Selenomonadaceae</taxon>
        <taxon>Selenomonas</taxon>
    </lineage>
</organism>
<dbReference type="PANTHER" id="PTHR11049">
    <property type="entry name" value="ACYL COENZYME A THIOESTER HYDROLASE"/>
    <property type="match status" value="1"/>
</dbReference>
<evidence type="ECO:0000259" key="5">
    <source>
        <dbReference type="PROSITE" id="PS51770"/>
    </source>
</evidence>
<dbReference type="RefSeq" id="WP_075443905.1">
    <property type="nucleotide sequence ID" value="NZ_FOQK01000014.1"/>
</dbReference>
<feature type="compositionally biased region" description="Basic and acidic residues" evidence="4">
    <location>
        <begin position="153"/>
        <end position="176"/>
    </location>
</feature>
<comment type="similarity">
    <text evidence="1">Belongs to the acyl coenzyme A hydrolase family.</text>
</comment>
<reference evidence="6 7" key="1">
    <citation type="submission" date="2016-10" db="EMBL/GenBank/DDBJ databases">
        <authorList>
            <person name="de Groot N.N."/>
        </authorList>
    </citation>
    <scope>NUCLEOTIDE SEQUENCE [LARGE SCALE GENOMIC DNA]</scope>
    <source>
        <strain evidence="6 7">Z108</strain>
    </source>
</reference>
<evidence type="ECO:0000256" key="3">
    <source>
        <dbReference type="PROSITE-ProRule" id="PRU01106"/>
    </source>
</evidence>
<feature type="domain" description="HotDog ACOT-type" evidence="5">
    <location>
        <begin position="2"/>
        <end position="115"/>
    </location>
</feature>